<name>A0A5M8PDD1_9LECA</name>
<organism evidence="1 2">
    <name type="scientific">Lasallia pustulata</name>
    <dbReference type="NCBI Taxonomy" id="136370"/>
    <lineage>
        <taxon>Eukaryota</taxon>
        <taxon>Fungi</taxon>
        <taxon>Dikarya</taxon>
        <taxon>Ascomycota</taxon>
        <taxon>Pezizomycotina</taxon>
        <taxon>Lecanoromycetes</taxon>
        <taxon>OSLEUM clade</taxon>
        <taxon>Umbilicariomycetidae</taxon>
        <taxon>Umbilicariales</taxon>
        <taxon>Umbilicariaceae</taxon>
        <taxon>Lasallia</taxon>
    </lineage>
</organism>
<sequence length="65" mass="6388">MEVLNSAFAVFGGNAPGIWAGVGRSVSAGDIIMGLGNNGSATVAASVAAQLLAAVLLGKDEWSQV</sequence>
<evidence type="ECO:0000313" key="2">
    <source>
        <dbReference type="Proteomes" id="UP000324767"/>
    </source>
</evidence>
<comment type="caution">
    <text evidence="1">The sequence shown here is derived from an EMBL/GenBank/DDBJ whole genome shotgun (WGS) entry which is preliminary data.</text>
</comment>
<gene>
    <name evidence="1" type="ORF">FRX48_08885</name>
</gene>
<evidence type="ECO:0000313" key="1">
    <source>
        <dbReference type="EMBL" id="KAA6407337.1"/>
    </source>
</evidence>
<reference evidence="1 2" key="1">
    <citation type="submission" date="2019-09" db="EMBL/GenBank/DDBJ databases">
        <title>The hologenome of the rock-dwelling lichen Lasallia pustulata.</title>
        <authorList>
            <person name="Greshake Tzovaras B."/>
            <person name="Segers F."/>
            <person name="Bicker A."/>
            <person name="Dal Grande F."/>
            <person name="Otte J."/>
            <person name="Hankeln T."/>
            <person name="Schmitt I."/>
            <person name="Ebersberger I."/>
        </authorList>
    </citation>
    <scope>NUCLEOTIDE SEQUENCE [LARGE SCALE GENOMIC DNA]</scope>
    <source>
        <strain evidence="1">A1-1</strain>
    </source>
</reference>
<dbReference type="AlphaFoldDB" id="A0A5M8PDD1"/>
<proteinExistence type="predicted"/>
<accession>A0A5M8PDD1</accession>
<dbReference type="Proteomes" id="UP000324767">
    <property type="component" value="Unassembled WGS sequence"/>
</dbReference>
<dbReference type="EMBL" id="VXIT01000018">
    <property type="protein sequence ID" value="KAA6407337.1"/>
    <property type="molecule type" value="Genomic_DNA"/>
</dbReference>
<protein>
    <submittedName>
        <fullName evidence="1">Uncharacterized protein</fullName>
    </submittedName>
</protein>